<comment type="similarity">
    <text evidence="1">Belongs to the barstar family.</text>
</comment>
<evidence type="ECO:0000313" key="3">
    <source>
        <dbReference type="EMBL" id="MUN37924.1"/>
    </source>
</evidence>
<dbReference type="SUPFAM" id="SSF52038">
    <property type="entry name" value="Barstar-related"/>
    <property type="match status" value="1"/>
</dbReference>
<dbReference type="Pfam" id="PF01337">
    <property type="entry name" value="Barstar"/>
    <property type="match status" value="1"/>
</dbReference>
<accession>A0A7K1L0G0</accession>
<dbReference type="InterPro" id="IPR035905">
    <property type="entry name" value="Barstar-like_sf"/>
</dbReference>
<proteinExistence type="inferred from homology"/>
<keyword evidence="4" id="KW-1185">Reference proteome</keyword>
<dbReference type="Gene3D" id="3.30.370.10">
    <property type="entry name" value="Barstar-like"/>
    <property type="match status" value="1"/>
</dbReference>
<reference evidence="3 4" key="1">
    <citation type="submission" date="2019-11" db="EMBL/GenBank/DDBJ databases">
        <authorList>
            <person name="Cao P."/>
        </authorList>
    </citation>
    <scope>NUCLEOTIDE SEQUENCE [LARGE SCALE GENOMIC DNA]</scope>
    <source>
        <strain evidence="3 4">NEAU-AAG5</strain>
    </source>
</reference>
<gene>
    <name evidence="3" type="ORF">GNZ18_15100</name>
</gene>
<sequence length="149" mass="16431">MDELLTERLRPGVYQWRAVPASGAVGGGGWAGRAEEAGWRAFHLDGRRVRDKEAFLRLCAEVFAFPEWFGGNWDALEDCLADLSWAPARAGYVVLYESWAELAEADQCSFRTVLDVFADAVEAWRDTPTPMTVLLPSVGVEVAGVPRLA</sequence>
<dbReference type="Proteomes" id="UP000432015">
    <property type="component" value="Unassembled WGS sequence"/>
</dbReference>
<evidence type="ECO:0000256" key="1">
    <source>
        <dbReference type="ARBA" id="ARBA00006845"/>
    </source>
</evidence>
<dbReference type="AlphaFoldDB" id="A0A7K1L0G0"/>
<evidence type="ECO:0000259" key="2">
    <source>
        <dbReference type="Pfam" id="PF01337"/>
    </source>
</evidence>
<comment type="caution">
    <text evidence="3">The sequence shown here is derived from an EMBL/GenBank/DDBJ whole genome shotgun (WGS) entry which is preliminary data.</text>
</comment>
<dbReference type="CDD" id="cd05141">
    <property type="entry name" value="Barstar_evA4336-like"/>
    <property type="match status" value="1"/>
</dbReference>
<feature type="domain" description="Barstar (barnase inhibitor)" evidence="2">
    <location>
        <begin position="40"/>
        <end position="135"/>
    </location>
</feature>
<organism evidence="3 4">
    <name type="scientific">Actinomadura litoris</name>
    <dbReference type="NCBI Taxonomy" id="2678616"/>
    <lineage>
        <taxon>Bacteria</taxon>
        <taxon>Bacillati</taxon>
        <taxon>Actinomycetota</taxon>
        <taxon>Actinomycetes</taxon>
        <taxon>Streptosporangiales</taxon>
        <taxon>Thermomonosporaceae</taxon>
        <taxon>Actinomadura</taxon>
    </lineage>
</organism>
<evidence type="ECO:0000313" key="4">
    <source>
        <dbReference type="Proteomes" id="UP000432015"/>
    </source>
</evidence>
<protein>
    <recommendedName>
        <fullName evidence="2">Barstar (barnase inhibitor) domain-containing protein</fullName>
    </recommendedName>
</protein>
<name>A0A7K1L0G0_9ACTN</name>
<dbReference type="InterPro" id="IPR000468">
    <property type="entry name" value="Barstar"/>
</dbReference>
<dbReference type="EMBL" id="WOFH01000005">
    <property type="protein sequence ID" value="MUN37924.1"/>
    <property type="molecule type" value="Genomic_DNA"/>
</dbReference>